<organism evidence="1 2">
    <name type="scientific">Cichorium intybus</name>
    <name type="common">Chicory</name>
    <dbReference type="NCBI Taxonomy" id="13427"/>
    <lineage>
        <taxon>Eukaryota</taxon>
        <taxon>Viridiplantae</taxon>
        <taxon>Streptophyta</taxon>
        <taxon>Embryophyta</taxon>
        <taxon>Tracheophyta</taxon>
        <taxon>Spermatophyta</taxon>
        <taxon>Magnoliopsida</taxon>
        <taxon>eudicotyledons</taxon>
        <taxon>Gunneridae</taxon>
        <taxon>Pentapetalae</taxon>
        <taxon>asterids</taxon>
        <taxon>campanulids</taxon>
        <taxon>Asterales</taxon>
        <taxon>Asteraceae</taxon>
        <taxon>Cichorioideae</taxon>
        <taxon>Cichorieae</taxon>
        <taxon>Cichoriinae</taxon>
        <taxon>Cichorium</taxon>
    </lineage>
</organism>
<proteinExistence type="predicted"/>
<keyword evidence="2" id="KW-1185">Reference proteome</keyword>
<name>A0ACB8ZS43_CICIN</name>
<reference evidence="1 2" key="2">
    <citation type="journal article" date="2022" name="Mol. Ecol. Resour.">
        <title>The genomes of chicory, endive, great burdock and yacon provide insights into Asteraceae paleo-polyploidization history and plant inulin production.</title>
        <authorList>
            <person name="Fan W."/>
            <person name="Wang S."/>
            <person name="Wang H."/>
            <person name="Wang A."/>
            <person name="Jiang F."/>
            <person name="Liu H."/>
            <person name="Zhao H."/>
            <person name="Xu D."/>
            <person name="Zhang Y."/>
        </authorList>
    </citation>
    <scope>NUCLEOTIDE SEQUENCE [LARGE SCALE GENOMIC DNA]</scope>
    <source>
        <strain evidence="2">cv. Punajuju</strain>
        <tissue evidence="1">Leaves</tissue>
    </source>
</reference>
<accession>A0ACB8ZS43</accession>
<reference evidence="2" key="1">
    <citation type="journal article" date="2022" name="Mol. Ecol. Resour.">
        <title>The genomes of chicory, endive, great burdock and yacon provide insights into Asteraceae palaeo-polyploidization history and plant inulin production.</title>
        <authorList>
            <person name="Fan W."/>
            <person name="Wang S."/>
            <person name="Wang H."/>
            <person name="Wang A."/>
            <person name="Jiang F."/>
            <person name="Liu H."/>
            <person name="Zhao H."/>
            <person name="Xu D."/>
            <person name="Zhang Y."/>
        </authorList>
    </citation>
    <scope>NUCLEOTIDE SEQUENCE [LARGE SCALE GENOMIC DNA]</scope>
    <source>
        <strain evidence="2">cv. Punajuju</strain>
    </source>
</reference>
<protein>
    <submittedName>
        <fullName evidence="1">Uncharacterized protein</fullName>
    </submittedName>
</protein>
<evidence type="ECO:0000313" key="1">
    <source>
        <dbReference type="EMBL" id="KAI3700536.1"/>
    </source>
</evidence>
<evidence type="ECO:0000313" key="2">
    <source>
        <dbReference type="Proteomes" id="UP001055811"/>
    </source>
</evidence>
<dbReference type="Proteomes" id="UP001055811">
    <property type="component" value="Linkage Group LG08"/>
</dbReference>
<gene>
    <name evidence="1" type="ORF">L2E82_45167</name>
</gene>
<sequence>MEGWEVWSADSGVGHAAFPCLQELSIQSCPNLFQVSLEALPSLRVLKLSQCGHSVLTSLVHVASSVTKLEIYGISGLTDQLWRGGVTDYLGAVEEVIIQFCDELRYLWDSQAEASMVLVNLRKLNLSYCSNLVGLGEKEEDNYGNYLTSLRSLGVSSCKSLEHCSVPDSLESLRIQYCDSIASVSFPTGGGQNLKSLTLISCKKLSEKELGGVGEKTGMLINSSMRMLESSVQA</sequence>
<dbReference type="EMBL" id="CM042016">
    <property type="protein sequence ID" value="KAI3700536.1"/>
    <property type="molecule type" value="Genomic_DNA"/>
</dbReference>
<comment type="caution">
    <text evidence="1">The sequence shown here is derived from an EMBL/GenBank/DDBJ whole genome shotgun (WGS) entry which is preliminary data.</text>
</comment>